<dbReference type="PANTHER" id="PTHR21310">
    <property type="entry name" value="AMINOGLYCOSIDE PHOSPHOTRANSFERASE-RELATED-RELATED"/>
    <property type="match status" value="1"/>
</dbReference>
<sequence length="303" mass="33711">MLFTKTIANWTDWGAVYQDVPAFLPLARAIFAKEGLPPIRETSPLTPGTNAVFRADDLVVKIFAPKESGLDAESDFRTEQAAIRRAESLGIATPKLRGAGFLEDKYRFYYLVTDYISGKEAGTWLKTAGKAQKGQFCGWLRDALRPWNTPCGDGGFRRDMAGYSLENPRWKEISPAAEACRRKLLPSLAAMPEVCVHGDLTAENLLVPDESVPVIIDFADTVLAPACYELPPVCFSLFDYDPDLARMFWKSPEPLAEALFAGLLLHDFGADFMGEICTRFLGISPKELPSLKPVENFLRERYS</sequence>
<dbReference type="AlphaFoldDB" id="A0A9D1FN97"/>
<dbReference type="PIRSF" id="PIRSF000707">
    <property type="entry name" value="Hygromycin-B_kinase"/>
    <property type="match status" value="1"/>
</dbReference>
<dbReference type="InterPro" id="IPR051678">
    <property type="entry name" value="AGP_Transferase"/>
</dbReference>
<organism evidence="2 3">
    <name type="scientific">Candidatus Merdivicinus excrementipullorum</name>
    <dbReference type="NCBI Taxonomy" id="2840867"/>
    <lineage>
        <taxon>Bacteria</taxon>
        <taxon>Bacillati</taxon>
        <taxon>Bacillota</taxon>
        <taxon>Clostridia</taxon>
        <taxon>Eubacteriales</taxon>
        <taxon>Oscillospiraceae</taxon>
        <taxon>Oscillospiraceae incertae sedis</taxon>
        <taxon>Candidatus Merdivicinus</taxon>
    </lineage>
</organism>
<reference evidence="2" key="1">
    <citation type="submission" date="2020-10" db="EMBL/GenBank/DDBJ databases">
        <authorList>
            <person name="Gilroy R."/>
        </authorList>
    </citation>
    <scope>NUCLEOTIDE SEQUENCE</scope>
    <source>
        <strain evidence="2">CHK199-13235</strain>
    </source>
</reference>
<comment type="caution">
    <text evidence="2">The sequence shown here is derived from an EMBL/GenBank/DDBJ whole genome shotgun (WGS) entry which is preliminary data.</text>
</comment>
<dbReference type="EMBL" id="DVJP01000054">
    <property type="protein sequence ID" value="HIS76817.1"/>
    <property type="molecule type" value="Genomic_DNA"/>
</dbReference>
<accession>A0A9D1FN97</accession>
<dbReference type="SUPFAM" id="SSF56112">
    <property type="entry name" value="Protein kinase-like (PK-like)"/>
    <property type="match status" value="1"/>
</dbReference>
<reference evidence="2" key="2">
    <citation type="journal article" date="2021" name="PeerJ">
        <title>Extensive microbial diversity within the chicken gut microbiome revealed by metagenomics and culture.</title>
        <authorList>
            <person name="Gilroy R."/>
            <person name="Ravi A."/>
            <person name="Getino M."/>
            <person name="Pursley I."/>
            <person name="Horton D.L."/>
            <person name="Alikhan N.F."/>
            <person name="Baker D."/>
            <person name="Gharbi K."/>
            <person name="Hall N."/>
            <person name="Watson M."/>
            <person name="Adriaenssens E.M."/>
            <person name="Foster-Nyarko E."/>
            <person name="Jarju S."/>
            <person name="Secka A."/>
            <person name="Antonio M."/>
            <person name="Oren A."/>
            <person name="Chaudhuri R.R."/>
            <person name="La Ragione R."/>
            <person name="Hildebrand F."/>
            <person name="Pallen M.J."/>
        </authorList>
    </citation>
    <scope>NUCLEOTIDE SEQUENCE</scope>
    <source>
        <strain evidence="2">CHK199-13235</strain>
    </source>
</reference>
<dbReference type="InterPro" id="IPR002575">
    <property type="entry name" value="Aminoglycoside_PTrfase"/>
</dbReference>
<dbReference type="Proteomes" id="UP000824002">
    <property type="component" value="Unassembled WGS sequence"/>
</dbReference>
<dbReference type="Gene3D" id="3.90.1200.10">
    <property type="match status" value="1"/>
</dbReference>
<feature type="domain" description="Aminoglycoside phosphotransferase" evidence="1">
    <location>
        <begin position="52"/>
        <end position="250"/>
    </location>
</feature>
<evidence type="ECO:0000259" key="1">
    <source>
        <dbReference type="Pfam" id="PF01636"/>
    </source>
</evidence>
<proteinExistence type="predicted"/>
<dbReference type="Pfam" id="PF01636">
    <property type="entry name" value="APH"/>
    <property type="match status" value="1"/>
</dbReference>
<evidence type="ECO:0000313" key="2">
    <source>
        <dbReference type="EMBL" id="HIS76817.1"/>
    </source>
</evidence>
<gene>
    <name evidence="2" type="ORF">IAB51_08420</name>
</gene>
<protein>
    <submittedName>
        <fullName evidence="2">Aminoglycoside phosphotransferase family protein</fullName>
    </submittedName>
</protein>
<name>A0A9D1FN97_9FIRM</name>
<dbReference type="InterPro" id="IPR011009">
    <property type="entry name" value="Kinase-like_dom_sf"/>
</dbReference>
<evidence type="ECO:0000313" key="3">
    <source>
        <dbReference type="Proteomes" id="UP000824002"/>
    </source>
</evidence>
<dbReference type="InterPro" id="IPR016259">
    <property type="entry name" value="Hygromycin-B_Kinase"/>
</dbReference>